<dbReference type="Proteomes" id="UP000433876">
    <property type="component" value="Unassembled WGS sequence"/>
</dbReference>
<proteinExistence type="inferred from homology"/>
<keyword evidence="7 14" id="KW-0028">Amino-acid biosynthesis</keyword>
<dbReference type="EC" id="4.3.1.19" evidence="14"/>
<evidence type="ECO:0000256" key="12">
    <source>
        <dbReference type="ARBA" id="ARBA00023239"/>
    </source>
</evidence>
<evidence type="ECO:0000256" key="8">
    <source>
        <dbReference type="ARBA" id="ARBA00022624"/>
    </source>
</evidence>
<comment type="caution">
    <text evidence="16">The sequence shown here is derived from an EMBL/GenBank/DDBJ whole genome shotgun (WGS) entry which is preliminary data.</text>
</comment>
<comment type="similarity">
    <text evidence="5 14">Belongs to the serine/threonine dehydratase family.</text>
</comment>
<dbReference type="NCBIfam" id="TIGR01124">
    <property type="entry name" value="ilvA_2Cterm"/>
    <property type="match status" value="1"/>
</dbReference>
<evidence type="ECO:0000256" key="1">
    <source>
        <dbReference type="ARBA" id="ARBA00001274"/>
    </source>
</evidence>
<keyword evidence="9" id="KW-0677">Repeat</keyword>
<dbReference type="PANTHER" id="PTHR48078">
    <property type="entry name" value="THREONINE DEHYDRATASE, MITOCHONDRIAL-RELATED"/>
    <property type="match status" value="1"/>
</dbReference>
<dbReference type="CDD" id="cd01562">
    <property type="entry name" value="Thr-dehyd"/>
    <property type="match status" value="1"/>
</dbReference>
<dbReference type="InterPro" id="IPR045865">
    <property type="entry name" value="ACT-like_dom_sf"/>
</dbReference>
<dbReference type="VEuPathDB" id="FungiDB:SMAC_07383"/>
<dbReference type="Pfam" id="PF00585">
    <property type="entry name" value="Thr_dehydrat_C"/>
    <property type="match status" value="2"/>
</dbReference>
<dbReference type="FunFam" id="3.40.50.1100:FF:000008">
    <property type="entry name" value="L-threonine dehydratase"/>
    <property type="match status" value="1"/>
</dbReference>
<evidence type="ECO:0000259" key="15">
    <source>
        <dbReference type="PROSITE" id="PS51672"/>
    </source>
</evidence>
<evidence type="ECO:0000256" key="2">
    <source>
        <dbReference type="ARBA" id="ARBA00001933"/>
    </source>
</evidence>
<comment type="pathway">
    <text evidence="4 14">Amino-acid biosynthesis; L-isoleucine biosynthesis; 2-oxobutanoate from L-threonine: step 1/1.</text>
</comment>
<dbReference type="FunFam" id="3.40.1020.10:FF:000001">
    <property type="entry name" value="L-threonine dehydratase"/>
    <property type="match status" value="1"/>
</dbReference>
<sequence length="625" mass="68083">MTFPDSLSLNAGTDTGTAFGSLLFLKQLSHLYSPLLEAHRKMDSTQGAEPLLVNGASLHVVNGVNGERPASPPSVGNLALTEYSAQPSPPSEDATTSKMKDIVPDEFLLPNGHVDYLRLIITSFPRVREVCSEVPLTRAVNLSNRLECNVLLKREDEQPVFSFKLRGAYNKMAHLDPKESWKGVVCCSAGNHAQGVAYSARKLKIPATVIMPKGTPSIKHLNVSRMGSHVVLHGADFDEAKEECARRAKSDGLINIPPFDDPYVIAGQGTIGMEILSQTNLQKLQAIFCAVGGGGLIAGVGVYVKRIAPHVKIIGVETYDADAMTQSLAKGERVLLKDVGLFADGAAVKTVGEETFRICQEVVDEMVHVTTDEACAAIRDMFEDTRSIIEPAGALAVAGLKKWVAANPSADPTRSVVAITSGANMDFDRLGFVSARAKYGEGKEALLSVNIPERPGAFAELVNAIMPHAITEFSYRYATESEANVMVGISLADSGSRRAEQLQAIIGRIRQSSDMDVTDLSADELAKSHLRYMVGGRSSVPNERLYTFRFPERPGALERFLRLLRPKYNISLFQYRNYGGDIGQVLTGIQCPDEEVTELQSFLKEIGYPWQDCTDSPVFKTFLRT</sequence>
<dbReference type="CDD" id="cd04907">
    <property type="entry name" value="ACT_ThrD-I_2"/>
    <property type="match status" value="1"/>
</dbReference>
<evidence type="ECO:0000256" key="5">
    <source>
        <dbReference type="ARBA" id="ARBA00010869"/>
    </source>
</evidence>
<dbReference type="PROSITE" id="PS00165">
    <property type="entry name" value="DEHYDRATASE_SER_THR"/>
    <property type="match status" value="1"/>
</dbReference>
<evidence type="ECO:0000256" key="6">
    <source>
        <dbReference type="ARBA" id="ARBA00011881"/>
    </source>
</evidence>
<dbReference type="GO" id="GO:0004794">
    <property type="term" value="F:threonine deaminase activity"/>
    <property type="evidence" value="ECO:0007669"/>
    <property type="project" value="UniProtKB-UniRule"/>
</dbReference>
<dbReference type="GO" id="GO:0030170">
    <property type="term" value="F:pyridoxal phosphate binding"/>
    <property type="evidence" value="ECO:0007669"/>
    <property type="project" value="InterPro"/>
</dbReference>
<protein>
    <recommendedName>
        <fullName evidence="14">Threonine dehydratase</fullName>
        <ecNumber evidence="14">4.3.1.19</ecNumber>
    </recommendedName>
    <alternativeName>
        <fullName evidence="14">Threonine deaminase</fullName>
    </alternativeName>
</protein>
<keyword evidence="8 14" id="KW-0412">Isoleucine biosynthesis</keyword>
<dbReference type="PROSITE" id="PS51672">
    <property type="entry name" value="ACT_LIKE"/>
    <property type="match status" value="2"/>
</dbReference>
<dbReference type="AlphaFoldDB" id="A0A8S8ZL54"/>
<feature type="domain" description="ACT-like" evidence="15">
    <location>
        <begin position="544"/>
        <end position="615"/>
    </location>
</feature>
<dbReference type="InterPro" id="IPR001926">
    <property type="entry name" value="TrpB-like_PALP"/>
</dbReference>
<evidence type="ECO:0000256" key="4">
    <source>
        <dbReference type="ARBA" id="ARBA00004810"/>
    </source>
</evidence>
<evidence type="ECO:0000313" key="17">
    <source>
        <dbReference type="Proteomes" id="UP000433876"/>
    </source>
</evidence>
<dbReference type="InterPro" id="IPR038110">
    <property type="entry name" value="TD_ACT-like_sf"/>
</dbReference>
<dbReference type="Gene3D" id="3.40.50.1100">
    <property type="match status" value="2"/>
</dbReference>
<keyword evidence="13 14" id="KW-0100">Branched-chain amino acid biosynthesis</keyword>
<dbReference type="GO" id="GO:0006565">
    <property type="term" value="P:L-serine catabolic process"/>
    <property type="evidence" value="ECO:0007669"/>
    <property type="project" value="TreeGrafter"/>
</dbReference>
<dbReference type="InterPro" id="IPR050147">
    <property type="entry name" value="Ser/Thr_Dehydratase"/>
</dbReference>
<dbReference type="InterPro" id="IPR036052">
    <property type="entry name" value="TrpB-like_PALP_sf"/>
</dbReference>
<evidence type="ECO:0000256" key="3">
    <source>
        <dbReference type="ARBA" id="ARBA00004173"/>
    </source>
</evidence>
<dbReference type="FunFam" id="3.40.50.1100:FF:000005">
    <property type="entry name" value="Threonine dehydratase catabolic"/>
    <property type="match status" value="1"/>
</dbReference>
<dbReference type="InterPro" id="IPR005787">
    <property type="entry name" value="Thr_deHydtase_biosynth"/>
</dbReference>
<comment type="subcellular location">
    <subcellularLocation>
        <location evidence="3">Mitochondrion</location>
    </subcellularLocation>
</comment>
<organism evidence="16 17">
    <name type="scientific">Sordaria macrospora</name>
    <dbReference type="NCBI Taxonomy" id="5147"/>
    <lineage>
        <taxon>Eukaryota</taxon>
        <taxon>Fungi</taxon>
        <taxon>Dikarya</taxon>
        <taxon>Ascomycota</taxon>
        <taxon>Pezizomycotina</taxon>
        <taxon>Sordariomycetes</taxon>
        <taxon>Sordariomycetidae</taxon>
        <taxon>Sordariales</taxon>
        <taxon>Sordariaceae</taxon>
        <taxon>Sordaria</taxon>
    </lineage>
</organism>
<dbReference type="GO" id="GO:0009097">
    <property type="term" value="P:isoleucine biosynthetic process"/>
    <property type="evidence" value="ECO:0007669"/>
    <property type="project" value="UniProtKB-UniRule"/>
</dbReference>
<keyword evidence="11" id="KW-0496">Mitochondrion</keyword>
<dbReference type="InterPro" id="IPR000634">
    <property type="entry name" value="Ser/Thr_deHydtase_PyrdxlP-BS"/>
</dbReference>
<evidence type="ECO:0000313" key="16">
    <source>
        <dbReference type="EMBL" id="KAA8629870.1"/>
    </source>
</evidence>
<dbReference type="GO" id="GO:0003941">
    <property type="term" value="F:L-serine ammonia-lyase activity"/>
    <property type="evidence" value="ECO:0007669"/>
    <property type="project" value="TreeGrafter"/>
</dbReference>
<reference evidence="16 17" key="1">
    <citation type="submission" date="2017-07" db="EMBL/GenBank/DDBJ databases">
        <title>Genome sequence of the Sordaria macrospora wild type strain R19027.</title>
        <authorList>
            <person name="Nowrousian M."/>
            <person name="Teichert I."/>
            <person name="Kueck U."/>
        </authorList>
    </citation>
    <scope>NUCLEOTIDE SEQUENCE [LARGE SCALE GENOMIC DNA]</scope>
    <source>
        <strain evidence="16 17">R19027</strain>
        <tissue evidence="16">Mycelium</tissue>
    </source>
</reference>
<feature type="domain" description="ACT-like" evidence="15">
    <location>
        <begin position="445"/>
        <end position="522"/>
    </location>
</feature>
<evidence type="ECO:0000256" key="9">
    <source>
        <dbReference type="ARBA" id="ARBA00022737"/>
    </source>
</evidence>
<keyword evidence="12 14" id="KW-0456">Lyase</keyword>
<evidence type="ECO:0000256" key="11">
    <source>
        <dbReference type="ARBA" id="ARBA00023128"/>
    </source>
</evidence>
<dbReference type="CDD" id="cd04906">
    <property type="entry name" value="ACT_ThrD-I_1"/>
    <property type="match status" value="1"/>
</dbReference>
<evidence type="ECO:0000256" key="13">
    <source>
        <dbReference type="ARBA" id="ARBA00023304"/>
    </source>
</evidence>
<dbReference type="EMBL" id="NMPR01000122">
    <property type="protein sequence ID" value="KAA8629870.1"/>
    <property type="molecule type" value="Genomic_DNA"/>
</dbReference>
<gene>
    <name evidence="16" type="ORF">SMACR_07383</name>
</gene>
<name>A0A8S8ZL54_SORMA</name>
<dbReference type="NCBIfam" id="NF006674">
    <property type="entry name" value="PRK09224.1"/>
    <property type="match status" value="1"/>
</dbReference>
<dbReference type="SUPFAM" id="SSF53686">
    <property type="entry name" value="Tryptophan synthase beta subunit-like PLP-dependent enzymes"/>
    <property type="match status" value="1"/>
</dbReference>
<dbReference type="Gene3D" id="3.40.1020.10">
    <property type="entry name" value="Biosynthetic Threonine Deaminase, Domain 3"/>
    <property type="match status" value="1"/>
</dbReference>
<keyword evidence="10 14" id="KW-0663">Pyridoxal phosphate</keyword>
<comment type="catalytic activity">
    <reaction evidence="1 14">
        <text>L-threonine = 2-oxobutanoate + NH4(+)</text>
        <dbReference type="Rhea" id="RHEA:22108"/>
        <dbReference type="ChEBI" id="CHEBI:16763"/>
        <dbReference type="ChEBI" id="CHEBI:28938"/>
        <dbReference type="ChEBI" id="CHEBI:57926"/>
        <dbReference type="EC" id="4.3.1.19"/>
    </reaction>
</comment>
<evidence type="ECO:0000256" key="7">
    <source>
        <dbReference type="ARBA" id="ARBA00022605"/>
    </source>
</evidence>
<comment type="subunit">
    <text evidence="6">Homotetramer.</text>
</comment>
<dbReference type="SUPFAM" id="SSF55021">
    <property type="entry name" value="ACT-like"/>
    <property type="match status" value="1"/>
</dbReference>
<dbReference type="PANTHER" id="PTHR48078:SF11">
    <property type="entry name" value="THREONINE DEHYDRATASE, MITOCHONDRIAL"/>
    <property type="match status" value="1"/>
</dbReference>
<dbReference type="GO" id="GO:0005739">
    <property type="term" value="C:mitochondrion"/>
    <property type="evidence" value="ECO:0007669"/>
    <property type="project" value="UniProtKB-SubCell"/>
</dbReference>
<evidence type="ECO:0000256" key="10">
    <source>
        <dbReference type="ARBA" id="ARBA00022898"/>
    </source>
</evidence>
<evidence type="ECO:0000256" key="14">
    <source>
        <dbReference type="RuleBase" id="RU362012"/>
    </source>
</evidence>
<dbReference type="InterPro" id="IPR001721">
    <property type="entry name" value="TD_ACT-like"/>
</dbReference>
<dbReference type="Pfam" id="PF00291">
    <property type="entry name" value="PALP"/>
    <property type="match status" value="1"/>
</dbReference>
<accession>A0A8S8ZL54</accession>
<comment type="cofactor">
    <cofactor evidence="2 14">
        <name>pyridoxal 5'-phosphate</name>
        <dbReference type="ChEBI" id="CHEBI:597326"/>
    </cofactor>
</comment>
<dbReference type="GO" id="GO:0006567">
    <property type="term" value="P:L-threonine catabolic process"/>
    <property type="evidence" value="ECO:0007669"/>
    <property type="project" value="TreeGrafter"/>
</dbReference>